<dbReference type="InterPro" id="IPR005025">
    <property type="entry name" value="FMN_Rdtase-like_dom"/>
</dbReference>
<gene>
    <name evidence="5" type="ORF">KFL_004500120</name>
</gene>
<feature type="domain" description="NADPH-dependent FMN reductase-like" evidence="4">
    <location>
        <begin position="47"/>
        <end position="193"/>
    </location>
</feature>
<evidence type="ECO:0000256" key="2">
    <source>
        <dbReference type="ARBA" id="ARBA00047678"/>
    </source>
</evidence>
<accession>A0A1Y1IF80</accession>
<dbReference type="EMBL" id="DF237399">
    <property type="protein sequence ID" value="GAQ88672.1"/>
    <property type="molecule type" value="Genomic_DNA"/>
</dbReference>
<dbReference type="Pfam" id="PF03358">
    <property type="entry name" value="FMN_red"/>
    <property type="match status" value="1"/>
</dbReference>
<dbReference type="PANTHER" id="PTHR30543:SF21">
    <property type="entry name" value="NAD(P)H-DEPENDENT FMN REDUCTASE LOT6"/>
    <property type="match status" value="1"/>
</dbReference>
<protein>
    <recommendedName>
        <fullName evidence="1">NAD(P)H dehydrogenase (quinone)</fullName>
        <ecNumber evidence="1">1.6.5.2</ecNumber>
    </recommendedName>
</protein>
<dbReference type="Proteomes" id="UP000054558">
    <property type="component" value="Unassembled WGS sequence"/>
</dbReference>
<proteinExistence type="predicted"/>
<name>A0A1Y1IF80_KLENI</name>
<dbReference type="PANTHER" id="PTHR30543">
    <property type="entry name" value="CHROMATE REDUCTASE"/>
    <property type="match status" value="1"/>
</dbReference>
<dbReference type="SUPFAM" id="SSF52218">
    <property type="entry name" value="Flavoproteins"/>
    <property type="match status" value="1"/>
</dbReference>
<dbReference type="GO" id="GO:0010181">
    <property type="term" value="F:FMN binding"/>
    <property type="evidence" value="ECO:0000318"/>
    <property type="project" value="GO_Central"/>
</dbReference>
<evidence type="ECO:0000256" key="1">
    <source>
        <dbReference type="ARBA" id="ARBA00012648"/>
    </source>
</evidence>
<comment type="catalytic activity">
    <reaction evidence="2">
        <text>a quinone + NADH + H(+) = a quinol + NAD(+)</text>
        <dbReference type="Rhea" id="RHEA:46160"/>
        <dbReference type="ChEBI" id="CHEBI:15378"/>
        <dbReference type="ChEBI" id="CHEBI:24646"/>
        <dbReference type="ChEBI" id="CHEBI:57540"/>
        <dbReference type="ChEBI" id="CHEBI:57945"/>
        <dbReference type="ChEBI" id="CHEBI:132124"/>
        <dbReference type="EC" id="1.6.5.2"/>
    </reaction>
</comment>
<comment type="catalytic activity">
    <reaction evidence="3">
        <text>a quinone + NADPH + H(+) = a quinol + NADP(+)</text>
        <dbReference type="Rhea" id="RHEA:46164"/>
        <dbReference type="ChEBI" id="CHEBI:15378"/>
        <dbReference type="ChEBI" id="CHEBI:24646"/>
        <dbReference type="ChEBI" id="CHEBI:57783"/>
        <dbReference type="ChEBI" id="CHEBI:58349"/>
        <dbReference type="ChEBI" id="CHEBI:132124"/>
        <dbReference type="EC" id="1.6.5.2"/>
    </reaction>
</comment>
<dbReference type="EC" id="1.6.5.2" evidence="1"/>
<sequence>MRCQVPPGPGADWDNRCCRRCQSVPLLGIAPVIEAEGFLEMNGAKIKLVGIGGSLRKASCNSGLLRAGLEYASTLSDIDAVRADYSKVPLYNADLEVKEGDVIKYPPEVEDFRAMVASADAFLFAFPEYNYSMPGVLKNAIDWASRPPNCFGDRPAAIIGAGGALGAAHSAYHFRQSGVFLDLHFINKPELFVRIFSKPSPFDDDGNLIDGQTIVRVHRVVDALRDFTYRLKGLPKPEQ</sequence>
<dbReference type="OrthoDB" id="68575at2759"/>
<dbReference type="OMA" id="NYSMAPA"/>
<keyword evidence="6" id="KW-1185">Reference proteome</keyword>
<dbReference type="GO" id="GO:0003955">
    <property type="term" value="F:NAD(P)H dehydrogenase (quinone) activity"/>
    <property type="evidence" value="ECO:0007669"/>
    <property type="project" value="UniProtKB-EC"/>
</dbReference>
<dbReference type="AlphaFoldDB" id="A0A1Y1IF80"/>
<evidence type="ECO:0000259" key="4">
    <source>
        <dbReference type="Pfam" id="PF03358"/>
    </source>
</evidence>
<evidence type="ECO:0000313" key="6">
    <source>
        <dbReference type="Proteomes" id="UP000054558"/>
    </source>
</evidence>
<dbReference type="GO" id="GO:0005829">
    <property type="term" value="C:cytosol"/>
    <property type="evidence" value="ECO:0000318"/>
    <property type="project" value="GO_Central"/>
</dbReference>
<dbReference type="InterPro" id="IPR050712">
    <property type="entry name" value="NAD(P)H-dep_reductase"/>
</dbReference>
<dbReference type="InterPro" id="IPR029039">
    <property type="entry name" value="Flavoprotein-like_sf"/>
</dbReference>
<organism evidence="5 6">
    <name type="scientific">Klebsormidium nitens</name>
    <name type="common">Green alga</name>
    <name type="synonym">Ulothrix nitens</name>
    <dbReference type="NCBI Taxonomy" id="105231"/>
    <lineage>
        <taxon>Eukaryota</taxon>
        <taxon>Viridiplantae</taxon>
        <taxon>Streptophyta</taxon>
        <taxon>Klebsormidiophyceae</taxon>
        <taxon>Klebsormidiales</taxon>
        <taxon>Klebsormidiaceae</taxon>
        <taxon>Klebsormidium</taxon>
    </lineage>
</organism>
<dbReference type="Gene3D" id="3.40.50.360">
    <property type="match status" value="1"/>
</dbReference>
<reference evidence="5 6" key="1">
    <citation type="journal article" date="2014" name="Nat. Commun.">
        <title>Klebsormidium flaccidum genome reveals primary factors for plant terrestrial adaptation.</title>
        <authorList>
            <person name="Hori K."/>
            <person name="Maruyama F."/>
            <person name="Fujisawa T."/>
            <person name="Togashi T."/>
            <person name="Yamamoto N."/>
            <person name="Seo M."/>
            <person name="Sato S."/>
            <person name="Yamada T."/>
            <person name="Mori H."/>
            <person name="Tajima N."/>
            <person name="Moriyama T."/>
            <person name="Ikeuchi M."/>
            <person name="Watanabe M."/>
            <person name="Wada H."/>
            <person name="Kobayashi K."/>
            <person name="Saito M."/>
            <person name="Masuda T."/>
            <person name="Sasaki-Sekimoto Y."/>
            <person name="Mashiguchi K."/>
            <person name="Awai K."/>
            <person name="Shimojima M."/>
            <person name="Masuda S."/>
            <person name="Iwai M."/>
            <person name="Nobusawa T."/>
            <person name="Narise T."/>
            <person name="Kondo S."/>
            <person name="Saito H."/>
            <person name="Sato R."/>
            <person name="Murakawa M."/>
            <person name="Ihara Y."/>
            <person name="Oshima-Yamada Y."/>
            <person name="Ohtaka K."/>
            <person name="Satoh M."/>
            <person name="Sonobe K."/>
            <person name="Ishii M."/>
            <person name="Ohtani R."/>
            <person name="Kanamori-Sato M."/>
            <person name="Honoki R."/>
            <person name="Miyazaki D."/>
            <person name="Mochizuki H."/>
            <person name="Umetsu J."/>
            <person name="Higashi K."/>
            <person name="Shibata D."/>
            <person name="Kamiya Y."/>
            <person name="Sato N."/>
            <person name="Nakamura Y."/>
            <person name="Tabata S."/>
            <person name="Ida S."/>
            <person name="Kurokawa K."/>
            <person name="Ohta H."/>
        </authorList>
    </citation>
    <scope>NUCLEOTIDE SEQUENCE [LARGE SCALE GENOMIC DNA]</scope>
    <source>
        <strain evidence="5 6">NIES-2285</strain>
    </source>
</reference>
<evidence type="ECO:0000256" key="3">
    <source>
        <dbReference type="ARBA" id="ARBA00048983"/>
    </source>
</evidence>
<evidence type="ECO:0000313" key="5">
    <source>
        <dbReference type="EMBL" id="GAQ88672.1"/>
    </source>
</evidence>
<dbReference type="STRING" id="105231.A0A1Y1IF80"/>